<dbReference type="InterPro" id="IPR027558">
    <property type="entry name" value="Pre_pil_HX9DG_C"/>
</dbReference>
<dbReference type="Pfam" id="PF07596">
    <property type="entry name" value="SBP_bac_10"/>
    <property type="match status" value="1"/>
</dbReference>
<accession>A0A518I8D2</accession>
<feature type="transmembrane region" description="Helical" evidence="1">
    <location>
        <begin position="12"/>
        <end position="34"/>
    </location>
</feature>
<sequence>MAHRKPLKRGFTLIELLVVIAIIAILIALLLPAVQQAREAARRSQCKNNLKQFGLGMHNYHESFTTFPLGVSLKPGSSGGGDFFANGIVMMLPYFDQANLSNLYDASKTWDNQTPAVARTVIPMFVCPSNVGANPLHEPALDAVIPAMGTLGITTYLMCRGSNVAWCNTSNHSSNVKGMFDLNKGAKMRDIIDGSSNTIAMGEGATGPQFMLCEGQGCNTVPATPVEATQGWIVAQPPPSDFKAGLFGGPRASVFGSTADRINKQFTTESLIDLGNFSNCTFGTGADATSNFRSQHVGGAHFLYGDGSVHFISENIDLGVYQALSTIQGGEVVETP</sequence>
<keyword evidence="1" id="KW-1133">Transmembrane helix</keyword>
<gene>
    <name evidence="3" type="ORF">Enr17x_13670</name>
</gene>
<organism evidence="3 4">
    <name type="scientific">Gimesia fumaroli</name>
    <dbReference type="NCBI Taxonomy" id="2527976"/>
    <lineage>
        <taxon>Bacteria</taxon>
        <taxon>Pseudomonadati</taxon>
        <taxon>Planctomycetota</taxon>
        <taxon>Planctomycetia</taxon>
        <taxon>Planctomycetales</taxon>
        <taxon>Planctomycetaceae</taxon>
        <taxon>Gimesia</taxon>
    </lineage>
</organism>
<dbReference type="InterPro" id="IPR045584">
    <property type="entry name" value="Pilin-like"/>
</dbReference>
<keyword evidence="1" id="KW-0812">Transmembrane</keyword>
<protein>
    <submittedName>
        <fullName evidence="3">Putative major pilin subunit</fullName>
    </submittedName>
</protein>
<evidence type="ECO:0000313" key="4">
    <source>
        <dbReference type="Proteomes" id="UP000318313"/>
    </source>
</evidence>
<dbReference type="PANTHER" id="PTHR30093">
    <property type="entry name" value="GENERAL SECRETION PATHWAY PROTEIN G"/>
    <property type="match status" value="1"/>
</dbReference>
<evidence type="ECO:0000259" key="2">
    <source>
        <dbReference type="Pfam" id="PF07596"/>
    </source>
</evidence>
<dbReference type="AlphaFoldDB" id="A0A518I8D2"/>
<dbReference type="InterPro" id="IPR011453">
    <property type="entry name" value="DUF1559"/>
</dbReference>
<dbReference type="NCBIfam" id="TIGR04294">
    <property type="entry name" value="pre_pil_HX9DG"/>
    <property type="match status" value="1"/>
</dbReference>
<dbReference type="EMBL" id="CP037452">
    <property type="protein sequence ID" value="QDV49350.1"/>
    <property type="molecule type" value="Genomic_DNA"/>
</dbReference>
<feature type="domain" description="DUF1559" evidence="2">
    <location>
        <begin position="35"/>
        <end position="318"/>
    </location>
</feature>
<dbReference type="KEGG" id="gfm:Enr17x_13670"/>
<dbReference type="OrthoDB" id="255848at2"/>
<dbReference type="Gene3D" id="3.30.700.10">
    <property type="entry name" value="Glycoprotein, Type 4 Pilin"/>
    <property type="match status" value="1"/>
</dbReference>
<keyword evidence="4" id="KW-1185">Reference proteome</keyword>
<dbReference type="InterPro" id="IPR012902">
    <property type="entry name" value="N_methyl_site"/>
</dbReference>
<evidence type="ECO:0000256" key="1">
    <source>
        <dbReference type="SAM" id="Phobius"/>
    </source>
</evidence>
<dbReference type="PROSITE" id="PS00409">
    <property type="entry name" value="PROKAR_NTER_METHYL"/>
    <property type="match status" value="1"/>
</dbReference>
<reference evidence="3 4" key="1">
    <citation type="submission" date="2019-03" db="EMBL/GenBank/DDBJ databases">
        <title>Deep-cultivation of Planctomycetes and their phenomic and genomic characterization uncovers novel biology.</title>
        <authorList>
            <person name="Wiegand S."/>
            <person name="Jogler M."/>
            <person name="Boedeker C."/>
            <person name="Pinto D."/>
            <person name="Vollmers J."/>
            <person name="Rivas-Marin E."/>
            <person name="Kohn T."/>
            <person name="Peeters S.H."/>
            <person name="Heuer A."/>
            <person name="Rast P."/>
            <person name="Oberbeckmann S."/>
            <person name="Bunk B."/>
            <person name="Jeske O."/>
            <person name="Meyerdierks A."/>
            <person name="Storesund J.E."/>
            <person name="Kallscheuer N."/>
            <person name="Luecker S."/>
            <person name="Lage O.M."/>
            <person name="Pohl T."/>
            <person name="Merkel B.J."/>
            <person name="Hornburger P."/>
            <person name="Mueller R.-W."/>
            <person name="Bruemmer F."/>
            <person name="Labrenz M."/>
            <person name="Spormann A.M."/>
            <person name="Op den Camp H."/>
            <person name="Overmann J."/>
            <person name="Amann R."/>
            <person name="Jetten M.S.M."/>
            <person name="Mascher T."/>
            <person name="Medema M.H."/>
            <person name="Devos D.P."/>
            <person name="Kaster A.-K."/>
            <person name="Ovreas L."/>
            <person name="Rohde M."/>
            <person name="Galperin M.Y."/>
            <person name="Jogler C."/>
        </authorList>
    </citation>
    <scope>NUCLEOTIDE SEQUENCE [LARGE SCALE GENOMIC DNA]</scope>
    <source>
        <strain evidence="3 4">Enr17</strain>
    </source>
</reference>
<proteinExistence type="predicted"/>
<dbReference type="SUPFAM" id="SSF54523">
    <property type="entry name" value="Pili subunits"/>
    <property type="match status" value="1"/>
</dbReference>
<keyword evidence="1" id="KW-0472">Membrane</keyword>
<dbReference type="NCBIfam" id="TIGR02532">
    <property type="entry name" value="IV_pilin_GFxxxE"/>
    <property type="match status" value="1"/>
</dbReference>
<name>A0A518I8D2_9PLAN</name>
<dbReference type="PANTHER" id="PTHR30093:SF2">
    <property type="entry name" value="TYPE II SECRETION SYSTEM PROTEIN H"/>
    <property type="match status" value="1"/>
</dbReference>
<dbReference type="Proteomes" id="UP000318313">
    <property type="component" value="Chromosome"/>
</dbReference>
<dbReference type="Pfam" id="PF07963">
    <property type="entry name" value="N_methyl"/>
    <property type="match status" value="1"/>
</dbReference>
<dbReference type="RefSeq" id="WP_145313937.1">
    <property type="nucleotide sequence ID" value="NZ_CP037452.1"/>
</dbReference>
<evidence type="ECO:0000313" key="3">
    <source>
        <dbReference type="EMBL" id="QDV49350.1"/>
    </source>
</evidence>